<dbReference type="OrthoDB" id="1934652at2759"/>
<keyword evidence="1" id="KW-0479">Metal-binding</keyword>
<sequence length="239" mass="25502">MDPTSKAQVTLIYIKATPLLGCIITTVPYFLFVAELIEKMAQGRGSAAETVIIGITLLGLMLHCEIVNAATYTVGDSGGWTFNVANWPKGKSFKAGDTLIFKYASSAHNVVAVDRNGYSNCKTPRGAKVYKSGNDQIKLAKGQNYFICNFPGHCESTMKIAVNAVLAAHFCVAVFKYIPSTQNVVVVDANGYTSCKTPTGAKVYTSGNDQITLAKGQNYFICSFSGHCAAGVKIAVNAL</sequence>
<gene>
    <name evidence="7" type="ORF">NE237_016743</name>
</gene>
<protein>
    <recommendedName>
        <fullName evidence="4">Plantacyanin</fullName>
    </recommendedName>
</protein>
<keyword evidence="5" id="KW-0472">Membrane</keyword>
<comment type="caution">
    <text evidence="7">The sequence shown here is derived from an EMBL/GenBank/DDBJ whole genome shotgun (WGS) entry which is preliminary data.</text>
</comment>
<dbReference type="AlphaFoldDB" id="A0A9Q0K5S6"/>
<keyword evidence="2" id="KW-0186">Copper</keyword>
<keyword evidence="8" id="KW-1185">Reference proteome</keyword>
<dbReference type="PROSITE" id="PS51485">
    <property type="entry name" value="PHYTOCYANIN"/>
    <property type="match status" value="2"/>
</dbReference>
<feature type="transmembrane region" description="Helical" evidence="5">
    <location>
        <begin position="12"/>
        <end position="34"/>
    </location>
</feature>
<dbReference type="SUPFAM" id="SSF49503">
    <property type="entry name" value="Cupredoxins"/>
    <property type="match status" value="2"/>
</dbReference>
<keyword evidence="5" id="KW-0812">Transmembrane</keyword>
<dbReference type="InterPro" id="IPR041844">
    <property type="entry name" value="Plantacyanin"/>
</dbReference>
<evidence type="ECO:0000313" key="8">
    <source>
        <dbReference type="Proteomes" id="UP001141806"/>
    </source>
</evidence>
<dbReference type="Proteomes" id="UP001141806">
    <property type="component" value="Unassembled WGS sequence"/>
</dbReference>
<evidence type="ECO:0000256" key="2">
    <source>
        <dbReference type="ARBA" id="ARBA00023008"/>
    </source>
</evidence>
<dbReference type="GO" id="GO:0046872">
    <property type="term" value="F:metal ion binding"/>
    <property type="evidence" value="ECO:0007669"/>
    <property type="project" value="UniProtKB-KW"/>
</dbReference>
<reference evidence="7" key="1">
    <citation type="journal article" date="2023" name="Plant J.">
        <title>The genome of the king protea, Protea cynaroides.</title>
        <authorList>
            <person name="Chang J."/>
            <person name="Duong T.A."/>
            <person name="Schoeman C."/>
            <person name="Ma X."/>
            <person name="Roodt D."/>
            <person name="Barker N."/>
            <person name="Li Z."/>
            <person name="Van de Peer Y."/>
            <person name="Mizrachi E."/>
        </authorList>
    </citation>
    <scope>NUCLEOTIDE SEQUENCE</scope>
    <source>
        <tissue evidence="7">Young leaves</tissue>
    </source>
</reference>
<evidence type="ECO:0000313" key="7">
    <source>
        <dbReference type="EMBL" id="KAJ4964894.1"/>
    </source>
</evidence>
<proteinExistence type="predicted"/>
<feature type="domain" description="Phytocyanin" evidence="6">
    <location>
        <begin position="174"/>
        <end position="239"/>
    </location>
</feature>
<dbReference type="Pfam" id="PF02298">
    <property type="entry name" value="Cu_bind_like"/>
    <property type="match status" value="2"/>
</dbReference>
<dbReference type="EMBL" id="JAMYWD010000007">
    <property type="protein sequence ID" value="KAJ4964894.1"/>
    <property type="molecule type" value="Genomic_DNA"/>
</dbReference>
<dbReference type="Gene3D" id="2.60.40.420">
    <property type="entry name" value="Cupredoxins - blue copper proteins"/>
    <property type="match status" value="2"/>
</dbReference>
<evidence type="ECO:0000256" key="3">
    <source>
        <dbReference type="ARBA" id="ARBA00023157"/>
    </source>
</evidence>
<dbReference type="CDD" id="cd11013">
    <property type="entry name" value="Plantacyanin"/>
    <property type="match status" value="1"/>
</dbReference>
<name>A0A9Q0K5S6_9MAGN</name>
<keyword evidence="5" id="KW-1133">Transmembrane helix</keyword>
<dbReference type="PANTHER" id="PTHR33021">
    <property type="entry name" value="BLUE COPPER PROTEIN"/>
    <property type="match status" value="1"/>
</dbReference>
<dbReference type="FunFam" id="2.60.40.420:FF:000013">
    <property type="entry name" value="basic blue protein-like"/>
    <property type="match status" value="1"/>
</dbReference>
<dbReference type="InterPro" id="IPR008972">
    <property type="entry name" value="Cupredoxin"/>
</dbReference>
<dbReference type="PANTHER" id="PTHR33021:SF9">
    <property type="entry name" value="PUTATIVE, EXPRESSED-RELATED"/>
    <property type="match status" value="1"/>
</dbReference>
<dbReference type="InterPro" id="IPR003245">
    <property type="entry name" value="Phytocyanin_dom"/>
</dbReference>
<evidence type="ECO:0000256" key="5">
    <source>
        <dbReference type="SAM" id="Phobius"/>
    </source>
</evidence>
<evidence type="ECO:0000259" key="6">
    <source>
        <dbReference type="PROSITE" id="PS51485"/>
    </source>
</evidence>
<evidence type="ECO:0000256" key="1">
    <source>
        <dbReference type="ARBA" id="ARBA00022723"/>
    </source>
</evidence>
<dbReference type="GO" id="GO:0009055">
    <property type="term" value="F:electron transfer activity"/>
    <property type="evidence" value="ECO:0007669"/>
    <property type="project" value="InterPro"/>
</dbReference>
<keyword evidence="3" id="KW-1015">Disulfide bond</keyword>
<feature type="domain" description="Phytocyanin" evidence="6">
    <location>
        <begin position="70"/>
        <end position="166"/>
    </location>
</feature>
<dbReference type="InterPro" id="IPR039391">
    <property type="entry name" value="Phytocyanin-like"/>
</dbReference>
<organism evidence="7 8">
    <name type="scientific">Protea cynaroides</name>
    <dbReference type="NCBI Taxonomy" id="273540"/>
    <lineage>
        <taxon>Eukaryota</taxon>
        <taxon>Viridiplantae</taxon>
        <taxon>Streptophyta</taxon>
        <taxon>Embryophyta</taxon>
        <taxon>Tracheophyta</taxon>
        <taxon>Spermatophyta</taxon>
        <taxon>Magnoliopsida</taxon>
        <taxon>Proteales</taxon>
        <taxon>Proteaceae</taxon>
        <taxon>Protea</taxon>
    </lineage>
</organism>
<dbReference type="GO" id="GO:0005886">
    <property type="term" value="C:plasma membrane"/>
    <property type="evidence" value="ECO:0007669"/>
    <property type="project" value="TreeGrafter"/>
</dbReference>
<evidence type="ECO:0000256" key="4">
    <source>
        <dbReference type="ARBA" id="ARBA00082491"/>
    </source>
</evidence>
<accession>A0A9Q0K5S6</accession>